<reference evidence="1 2" key="1">
    <citation type="submission" date="2015-11" db="EMBL/GenBank/DDBJ databases">
        <title>Genomic analysis of 38 Legionella species identifies large and diverse effector repertoires.</title>
        <authorList>
            <person name="Burstein D."/>
            <person name="Amaro F."/>
            <person name="Zusman T."/>
            <person name="Lifshitz Z."/>
            <person name="Cohen O."/>
            <person name="Gilbert J.A."/>
            <person name="Pupko T."/>
            <person name="Shuman H.A."/>
            <person name="Segal G."/>
        </authorList>
    </citation>
    <scope>NUCLEOTIDE SEQUENCE [LARGE SCALE GENOMIC DNA]</scope>
    <source>
        <strain evidence="1 2">ATCC 49508</strain>
    </source>
</reference>
<accession>A0A0W1A6L6</accession>
<evidence type="ECO:0000313" key="1">
    <source>
        <dbReference type="EMBL" id="KTD76970.1"/>
    </source>
</evidence>
<name>A0A0W1A6L6_9GAMM</name>
<dbReference type="PATRIC" id="fig|45076.6.peg.2406"/>
<dbReference type="AlphaFoldDB" id="A0A0W1A6L6"/>
<dbReference type="EMBL" id="LNZC01000027">
    <property type="protein sequence ID" value="KTD76970.1"/>
    <property type="molecule type" value="Genomic_DNA"/>
</dbReference>
<evidence type="ECO:0000313" key="2">
    <source>
        <dbReference type="Proteomes" id="UP000054662"/>
    </source>
</evidence>
<dbReference type="STRING" id="45076.Lwor_2195"/>
<sequence>MINDDFDFDFELFQLNSNEEYLQDILITDTSSLDLPLSLAQPVLSCADDTSDLPDLFAVEPVESSELPEVSPLPPLLDKTNNLPEHDAPDLLAPNAPFLDVPPGERSASPILFTSETPFMDAPPGEVVIDNPEILSSDSFGKNVRKRAYRSTDSFFTAHAASTKNQRTAKGKQTTLSFERLTQAKYQQYYKPLFELGYKQETILQLLSKPSYKLTIGKLIKVHNELIEQLNEENLGHEDLVKVALHSGGFNNLDAFKNNYNHLKELGYSGKQIVSVASHDGGSLNLEYLISYHEKLVIIKKFSFNEMTSIASRNGGSHNIEALSEKYDDLNNNFTKEQIIRMVSRDGGSKNLYIVLKHYEKLCNLGFCPRLIVNAISHHGGSKNIKALIKYYDRLHTLRFTNQQMSSIAGHCGGRLNIKAVVKYGVHLNIRGFKNEDIVLMASNNCGHMNLQIVMDNFKRFRFHGLSPDEITRKSSRYYGAKQLLDSLPRNSDFDKTPSYLMRFLIERLPPELKPSEPEMSLTMAQVSDPLPKRGLRTLFFQRPIITPPEFDETIQPYFNPE</sequence>
<protein>
    <submittedName>
        <fullName evidence="1">Avirulence protein AvrBs3</fullName>
    </submittedName>
</protein>
<organism evidence="1 2">
    <name type="scientific">Legionella worsleiensis</name>
    <dbReference type="NCBI Taxonomy" id="45076"/>
    <lineage>
        <taxon>Bacteria</taxon>
        <taxon>Pseudomonadati</taxon>
        <taxon>Pseudomonadota</taxon>
        <taxon>Gammaproteobacteria</taxon>
        <taxon>Legionellales</taxon>
        <taxon>Legionellaceae</taxon>
        <taxon>Legionella</taxon>
    </lineage>
</organism>
<comment type="caution">
    <text evidence="1">The sequence shown here is derived from an EMBL/GenBank/DDBJ whole genome shotgun (WGS) entry which is preliminary data.</text>
</comment>
<dbReference type="Gene3D" id="6.10.140.500">
    <property type="match status" value="3"/>
</dbReference>
<keyword evidence="2" id="KW-1185">Reference proteome</keyword>
<proteinExistence type="predicted"/>
<dbReference type="Proteomes" id="UP000054662">
    <property type="component" value="Unassembled WGS sequence"/>
</dbReference>
<gene>
    <name evidence="1" type="primary">avrBs3_2</name>
    <name evidence="1" type="ORF">Lwor_2195</name>
</gene>